<dbReference type="AlphaFoldDB" id="A0A182IXE5"/>
<protein>
    <submittedName>
        <fullName evidence="1">Uncharacterized protein</fullName>
    </submittedName>
</protein>
<evidence type="ECO:0000313" key="1">
    <source>
        <dbReference type="EnsemblMetazoa" id="AATE007337-PA.1"/>
    </source>
</evidence>
<name>A0A182IXE5_ANOAO</name>
<reference evidence="1" key="1">
    <citation type="submission" date="2022-08" db="UniProtKB">
        <authorList>
            <consortium name="EnsemblMetazoa"/>
        </authorList>
    </citation>
    <scope>IDENTIFICATION</scope>
    <source>
        <strain evidence="1">EBRO</strain>
    </source>
</reference>
<accession>A0A182IXE5</accession>
<dbReference type="VEuPathDB" id="VectorBase:AATE007337"/>
<proteinExistence type="predicted"/>
<dbReference type="EnsemblMetazoa" id="AATE007337-RA">
    <property type="protein sequence ID" value="AATE007337-PA.1"/>
    <property type="gene ID" value="AATE007337"/>
</dbReference>
<sequence>MIAQDNNGTAMSMSAWSFVWPFASVAGPGAQVPGLGVLAVYSEPQMAQRPSASKGDIRCGRRDGPTGAGRLLLAGDTASTMRPCPPTLVLGAAGECSTVRSVQWCIHEYGNGFYGRLEFPGGI</sequence>
<organism evidence="1">
    <name type="scientific">Anopheles atroparvus</name>
    <name type="common">European mosquito</name>
    <dbReference type="NCBI Taxonomy" id="41427"/>
    <lineage>
        <taxon>Eukaryota</taxon>
        <taxon>Metazoa</taxon>
        <taxon>Ecdysozoa</taxon>
        <taxon>Arthropoda</taxon>
        <taxon>Hexapoda</taxon>
        <taxon>Insecta</taxon>
        <taxon>Pterygota</taxon>
        <taxon>Neoptera</taxon>
        <taxon>Endopterygota</taxon>
        <taxon>Diptera</taxon>
        <taxon>Nematocera</taxon>
        <taxon>Culicoidea</taxon>
        <taxon>Culicidae</taxon>
        <taxon>Anophelinae</taxon>
        <taxon>Anopheles</taxon>
    </lineage>
</organism>